<keyword evidence="3" id="KW-0808">Transferase</keyword>
<accession>A0A1X7UA15</accession>
<evidence type="ECO:0000256" key="1">
    <source>
        <dbReference type="ARBA" id="ARBA00007996"/>
    </source>
</evidence>
<sequence>MAELEKNDYDSFDALAYADKKYSSMSEWMAVPLKGIHGAFESYCIGEKKTGINVLEYGCGPVPVYLCSAPRFASEIVFADFAKSNTDALQRWVSDTPGCPDYTHFFQYVIKDLEGCTDQATLATAISKRQADLRSVVKGVVFCDITQDNPIESGYEGPYDIVYSSLCLCVAATNIKEYSDNVKRLTKLLKPGGMLIINDVEARDLSKNIITYTVNNNKFEALCPTSEALRQVLEENGYHDIKMSRNLIDETEGAAQRMSPEVLAMRFIVARH</sequence>
<dbReference type="EnsemblMetazoa" id="Aqu2.1.24600_001">
    <property type="protein sequence ID" value="Aqu2.1.24600_001"/>
    <property type="gene ID" value="Aqu2.1.24600"/>
</dbReference>
<evidence type="ECO:0008006" key="7">
    <source>
        <dbReference type="Google" id="ProtNLM"/>
    </source>
</evidence>
<dbReference type="PANTHER" id="PTHR10867">
    <property type="entry name" value="NNMT/PNMT/TEMT FAMILY MEMBER"/>
    <property type="match status" value="1"/>
</dbReference>
<dbReference type="EnsemblMetazoa" id="XM_011407354.2">
    <property type="protein sequence ID" value="XP_011405656.1"/>
    <property type="gene ID" value="LOC105313708"/>
</dbReference>
<evidence type="ECO:0000256" key="2">
    <source>
        <dbReference type="ARBA" id="ARBA00022603"/>
    </source>
</evidence>
<dbReference type="OMA" id="YSSMSEW"/>
<dbReference type="GO" id="GO:0032259">
    <property type="term" value="P:methylation"/>
    <property type="evidence" value="ECO:0007669"/>
    <property type="project" value="UniProtKB-KW"/>
</dbReference>
<protein>
    <recommendedName>
        <fullName evidence="7">Methyltransferase type 11 domain-containing protein</fullName>
    </recommendedName>
</protein>
<dbReference type="STRING" id="400682.A0A1X7UA15"/>
<dbReference type="KEGG" id="aqu:105313708"/>
<gene>
    <name evidence="5" type="primary">105313708</name>
</gene>
<dbReference type="Pfam" id="PF01234">
    <property type="entry name" value="NNMT_PNMT_TEMT"/>
    <property type="match status" value="1"/>
</dbReference>
<dbReference type="GO" id="GO:0008170">
    <property type="term" value="F:N-methyltransferase activity"/>
    <property type="evidence" value="ECO:0007669"/>
    <property type="project" value="TreeGrafter"/>
</dbReference>
<keyword evidence="4" id="KW-0949">S-adenosyl-L-methionine</keyword>
<proteinExistence type="inferred from homology"/>
<dbReference type="OrthoDB" id="10050085at2759"/>
<keyword evidence="2" id="KW-0489">Methyltransferase</keyword>
<keyword evidence="6" id="KW-1185">Reference proteome</keyword>
<reference evidence="5" key="2">
    <citation type="submission" date="2017-05" db="UniProtKB">
        <authorList>
            <consortium name="EnsemblMetazoa"/>
        </authorList>
    </citation>
    <scope>IDENTIFICATION</scope>
</reference>
<dbReference type="InterPro" id="IPR000940">
    <property type="entry name" value="NNMT_TEMT_trans"/>
</dbReference>
<evidence type="ECO:0000256" key="3">
    <source>
        <dbReference type="ARBA" id="ARBA00022679"/>
    </source>
</evidence>
<dbReference type="InParanoid" id="A0A1X7UA15"/>
<dbReference type="AlphaFoldDB" id="A0A1X7UA15"/>
<dbReference type="GO" id="GO:0005829">
    <property type="term" value="C:cytosol"/>
    <property type="evidence" value="ECO:0007669"/>
    <property type="project" value="TreeGrafter"/>
</dbReference>
<evidence type="ECO:0000256" key="4">
    <source>
        <dbReference type="ARBA" id="ARBA00022691"/>
    </source>
</evidence>
<dbReference type="Gene3D" id="3.40.50.150">
    <property type="entry name" value="Vaccinia Virus protein VP39"/>
    <property type="match status" value="1"/>
</dbReference>
<name>A0A1X7UA15_AMPQE</name>
<dbReference type="Proteomes" id="UP000007879">
    <property type="component" value="Unassembled WGS sequence"/>
</dbReference>
<dbReference type="PROSITE" id="PS51681">
    <property type="entry name" value="SAM_MT_NNMT_PNMT_TEMT"/>
    <property type="match status" value="1"/>
</dbReference>
<evidence type="ECO:0000313" key="6">
    <source>
        <dbReference type="Proteomes" id="UP000007879"/>
    </source>
</evidence>
<dbReference type="InterPro" id="IPR029063">
    <property type="entry name" value="SAM-dependent_MTases_sf"/>
</dbReference>
<dbReference type="SUPFAM" id="SSF53335">
    <property type="entry name" value="S-adenosyl-L-methionine-dependent methyltransferases"/>
    <property type="match status" value="1"/>
</dbReference>
<comment type="similarity">
    <text evidence="1">Belongs to the class I-like SAM-binding methyltransferase superfamily. NNMT/PNMT/TEMT family.</text>
</comment>
<dbReference type="PANTHER" id="PTHR10867:SF17">
    <property type="entry name" value="NICOTINAMIDE N-METHYLTRANSFERASE"/>
    <property type="match status" value="1"/>
</dbReference>
<evidence type="ECO:0000313" key="5">
    <source>
        <dbReference type="EnsemblMetazoa" id="Aqu2.1.24600_001"/>
    </source>
</evidence>
<reference evidence="6" key="1">
    <citation type="journal article" date="2010" name="Nature">
        <title>The Amphimedon queenslandica genome and the evolution of animal complexity.</title>
        <authorList>
            <person name="Srivastava M."/>
            <person name="Simakov O."/>
            <person name="Chapman J."/>
            <person name="Fahey B."/>
            <person name="Gauthier M.E."/>
            <person name="Mitros T."/>
            <person name="Richards G.S."/>
            <person name="Conaco C."/>
            <person name="Dacre M."/>
            <person name="Hellsten U."/>
            <person name="Larroux C."/>
            <person name="Putnam N.H."/>
            <person name="Stanke M."/>
            <person name="Adamska M."/>
            <person name="Darling A."/>
            <person name="Degnan S.M."/>
            <person name="Oakley T.H."/>
            <person name="Plachetzki D.C."/>
            <person name="Zhai Y."/>
            <person name="Adamski M."/>
            <person name="Calcino A."/>
            <person name="Cummins S.F."/>
            <person name="Goodstein D.M."/>
            <person name="Harris C."/>
            <person name="Jackson D.J."/>
            <person name="Leys S.P."/>
            <person name="Shu S."/>
            <person name="Woodcroft B.J."/>
            <person name="Vervoort M."/>
            <person name="Kosik K.S."/>
            <person name="Manning G."/>
            <person name="Degnan B.M."/>
            <person name="Rokhsar D.S."/>
        </authorList>
    </citation>
    <scope>NUCLEOTIDE SEQUENCE [LARGE SCALE GENOMIC DNA]</scope>
</reference>
<organism evidence="5">
    <name type="scientific">Amphimedon queenslandica</name>
    <name type="common">Sponge</name>
    <dbReference type="NCBI Taxonomy" id="400682"/>
    <lineage>
        <taxon>Eukaryota</taxon>
        <taxon>Metazoa</taxon>
        <taxon>Porifera</taxon>
        <taxon>Demospongiae</taxon>
        <taxon>Heteroscleromorpha</taxon>
        <taxon>Haplosclerida</taxon>
        <taxon>Niphatidae</taxon>
        <taxon>Amphimedon</taxon>
    </lineage>
</organism>
<dbReference type="eggNOG" id="KOG4564">
    <property type="taxonomic scope" value="Eukaryota"/>
</dbReference>